<evidence type="ECO:0000256" key="1">
    <source>
        <dbReference type="SAM" id="Phobius"/>
    </source>
</evidence>
<dbReference type="Proteomes" id="UP001595885">
    <property type="component" value="Unassembled WGS sequence"/>
</dbReference>
<keyword evidence="3" id="KW-1185">Reference proteome</keyword>
<keyword evidence="1" id="KW-1133">Transmembrane helix</keyword>
<dbReference type="EMBL" id="JBHSGW010000025">
    <property type="protein sequence ID" value="MFC4740240.1"/>
    <property type="molecule type" value="Genomic_DNA"/>
</dbReference>
<proteinExistence type="predicted"/>
<feature type="transmembrane region" description="Helical" evidence="1">
    <location>
        <begin position="153"/>
        <end position="175"/>
    </location>
</feature>
<comment type="caution">
    <text evidence="2">The sequence shown here is derived from an EMBL/GenBank/DDBJ whole genome shotgun (WGS) entry which is preliminary data.</text>
</comment>
<dbReference type="RefSeq" id="WP_379741212.1">
    <property type="nucleotide sequence ID" value="NZ_JBHSGW010000025.1"/>
</dbReference>
<sequence>MTELNNKEIYKLDEILIFLNSNKGYGYENYFLAEKFEVSLHQFNFLYDKIVEFSLNEFSIGNVVDRGKSYAKIECNYLTDRFIQSGGFKKYYSLKKEKELQQNQSQINNIFNGSIINSKIEIDNSSNKNNDESITKNFEKNGENKFLGFLSKFWWQILIPFALLVVGLLIENYYFK</sequence>
<gene>
    <name evidence="2" type="ORF">ACFO3U_09575</name>
</gene>
<protein>
    <submittedName>
        <fullName evidence="2">Uncharacterized protein</fullName>
    </submittedName>
</protein>
<evidence type="ECO:0000313" key="2">
    <source>
        <dbReference type="EMBL" id="MFC4740240.1"/>
    </source>
</evidence>
<organism evidence="2 3">
    <name type="scientific">Flavobacterium ponti</name>
    <dbReference type="NCBI Taxonomy" id="665133"/>
    <lineage>
        <taxon>Bacteria</taxon>
        <taxon>Pseudomonadati</taxon>
        <taxon>Bacteroidota</taxon>
        <taxon>Flavobacteriia</taxon>
        <taxon>Flavobacteriales</taxon>
        <taxon>Flavobacteriaceae</taxon>
        <taxon>Flavobacterium</taxon>
    </lineage>
</organism>
<accession>A0ABV9P699</accession>
<evidence type="ECO:0000313" key="3">
    <source>
        <dbReference type="Proteomes" id="UP001595885"/>
    </source>
</evidence>
<keyword evidence="1" id="KW-0812">Transmembrane</keyword>
<name>A0ABV9P699_9FLAO</name>
<keyword evidence="1" id="KW-0472">Membrane</keyword>
<reference evidence="3" key="1">
    <citation type="journal article" date="2019" name="Int. J. Syst. Evol. Microbiol.">
        <title>The Global Catalogue of Microorganisms (GCM) 10K type strain sequencing project: providing services to taxonomists for standard genome sequencing and annotation.</title>
        <authorList>
            <consortium name="The Broad Institute Genomics Platform"/>
            <consortium name="The Broad Institute Genome Sequencing Center for Infectious Disease"/>
            <person name="Wu L."/>
            <person name="Ma J."/>
        </authorList>
    </citation>
    <scope>NUCLEOTIDE SEQUENCE [LARGE SCALE GENOMIC DNA]</scope>
    <source>
        <strain evidence="3">CCUG 50349</strain>
    </source>
</reference>